<evidence type="ECO:0000256" key="1">
    <source>
        <dbReference type="SAM" id="MobiDB-lite"/>
    </source>
</evidence>
<feature type="region of interest" description="Disordered" evidence="1">
    <location>
        <begin position="1"/>
        <end position="42"/>
    </location>
</feature>
<dbReference type="Pfam" id="PF12728">
    <property type="entry name" value="HTH_17"/>
    <property type="match status" value="1"/>
</dbReference>
<evidence type="ECO:0000259" key="2">
    <source>
        <dbReference type="Pfam" id="PF12728"/>
    </source>
</evidence>
<dbReference type="EMBL" id="FQXG01000003">
    <property type="protein sequence ID" value="SHH52192.1"/>
    <property type="molecule type" value="Genomic_DNA"/>
</dbReference>
<name>A0A1M5TN32_9GAMM</name>
<sequence>MTRKKAQKHQSSHYTTNVYLVKQNLPRHPGGTQEPPQKPRNDYALRMDKISIIRAKLAKLSNEVAQIQVELAECILLVEELQQLSQEPDPKPAATPTESPTPLELLTPKEASAMLGVTPGTLSVWRSNDRYSLRYIKMGRRVMYEYRELRRFINERRHQHTSKRDND</sequence>
<proteinExistence type="predicted"/>
<accession>A0A1M5TN32</accession>
<gene>
    <name evidence="3" type="ORF">SAMN02745129_2213</name>
</gene>
<evidence type="ECO:0000313" key="4">
    <source>
        <dbReference type="Proteomes" id="UP000184268"/>
    </source>
</evidence>
<dbReference type="InterPro" id="IPR009061">
    <property type="entry name" value="DNA-bd_dom_put_sf"/>
</dbReference>
<dbReference type="InterPro" id="IPR041657">
    <property type="entry name" value="HTH_17"/>
</dbReference>
<feature type="compositionally biased region" description="Basic residues" evidence="1">
    <location>
        <begin position="1"/>
        <end position="11"/>
    </location>
</feature>
<feature type="domain" description="Helix-turn-helix" evidence="2">
    <location>
        <begin position="105"/>
        <end position="157"/>
    </location>
</feature>
<dbReference type="STRING" id="299255.SAMN02745129_2213"/>
<reference evidence="3 4" key="1">
    <citation type="submission" date="2016-11" db="EMBL/GenBank/DDBJ databases">
        <authorList>
            <person name="Jaros S."/>
            <person name="Januszkiewicz K."/>
            <person name="Wedrychowicz H."/>
        </authorList>
    </citation>
    <scope>NUCLEOTIDE SEQUENCE [LARGE SCALE GENOMIC DNA]</scope>
    <source>
        <strain evidence="3 4">DSM 16917</strain>
    </source>
</reference>
<protein>
    <submittedName>
        <fullName evidence="3">Helix-turn-helix domain-containing protein</fullName>
    </submittedName>
</protein>
<organism evidence="3 4">
    <name type="scientific">Ferrimonas marina</name>
    <dbReference type="NCBI Taxonomy" id="299255"/>
    <lineage>
        <taxon>Bacteria</taxon>
        <taxon>Pseudomonadati</taxon>
        <taxon>Pseudomonadota</taxon>
        <taxon>Gammaproteobacteria</taxon>
        <taxon>Alteromonadales</taxon>
        <taxon>Ferrimonadaceae</taxon>
        <taxon>Ferrimonas</taxon>
    </lineage>
</organism>
<evidence type="ECO:0000313" key="3">
    <source>
        <dbReference type="EMBL" id="SHH52192.1"/>
    </source>
</evidence>
<dbReference type="AlphaFoldDB" id="A0A1M5TN32"/>
<dbReference type="SUPFAM" id="SSF46955">
    <property type="entry name" value="Putative DNA-binding domain"/>
    <property type="match status" value="1"/>
</dbReference>
<keyword evidence="4" id="KW-1185">Reference proteome</keyword>
<dbReference type="Proteomes" id="UP000184268">
    <property type="component" value="Unassembled WGS sequence"/>
</dbReference>